<dbReference type="Proteomes" id="UP000266841">
    <property type="component" value="Unassembled WGS sequence"/>
</dbReference>
<dbReference type="InterPro" id="IPR010765">
    <property type="entry name" value="DUF1350"/>
</dbReference>
<dbReference type="PANTHER" id="PTHR34127">
    <property type="entry name" value="OS04G0405600 PROTEIN"/>
    <property type="match status" value="1"/>
</dbReference>
<dbReference type="SUPFAM" id="SSF53474">
    <property type="entry name" value="alpha/beta-Hydrolases"/>
    <property type="match status" value="1"/>
</dbReference>
<feature type="compositionally biased region" description="Basic and acidic residues" evidence="1">
    <location>
        <begin position="89"/>
        <end position="105"/>
    </location>
</feature>
<organism evidence="2 3">
    <name type="scientific">Thalassiosira oceanica</name>
    <name type="common">Marine diatom</name>
    <dbReference type="NCBI Taxonomy" id="159749"/>
    <lineage>
        <taxon>Eukaryota</taxon>
        <taxon>Sar</taxon>
        <taxon>Stramenopiles</taxon>
        <taxon>Ochrophyta</taxon>
        <taxon>Bacillariophyta</taxon>
        <taxon>Coscinodiscophyceae</taxon>
        <taxon>Thalassiosirophycidae</taxon>
        <taxon>Thalassiosirales</taxon>
        <taxon>Thalassiosiraceae</taxon>
        <taxon>Thalassiosira</taxon>
    </lineage>
</organism>
<dbReference type="InterPro" id="IPR029058">
    <property type="entry name" value="AB_hydrolase_fold"/>
</dbReference>
<sequence>AKQTQAPELKAQSPARKEEDASNSAPPGRPMPPPGGGRLPVPPGERTAAARPRPSRIRSSAAAAAGEPSDPAGPTASADGPSAASEWMENERRAEEEMDRADAGEKAAGADGGESSAATDGDTPREGSGRWEELHGNYILRPPETAGAPRALIHFLGGALLGAAPQSTYRYLLERLSSRGYLVVATPYQLSFDHLATCDEVIDAFERVAPSLARQYGAVPVVGVGHSCGALLHMLITSLFPDTPRAANALISYNNRGVGEAVPFFDELFVPLFGDESRNGSELIKSLIEVGRSKASGRVPDDGSLLRLARAVPTPSRS</sequence>
<gene>
    <name evidence="2" type="ORF">THAOC_05941</name>
</gene>
<dbReference type="OrthoDB" id="4892at2759"/>
<dbReference type="Gene3D" id="3.40.50.1820">
    <property type="entry name" value="alpha/beta hydrolase"/>
    <property type="match status" value="1"/>
</dbReference>
<dbReference type="PANTHER" id="PTHR34127:SF1">
    <property type="entry name" value="OS04G0405600 PROTEIN"/>
    <property type="match status" value="1"/>
</dbReference>
<evidence type="ECO:0000313" key="3">
    <source>
        <dbReference type="Proteomes" id="UP000266841"/>
    </source>
</evidence>
<feature type="compositionally biased region" description="Low complexity" evidence="1">
    <location>
        <begin position="49"/>
        <end position="72"/>
    </location>
</feature>
<accession>K0TFY0</accession>
<proteinExistence type="predicted"/>
<dbReference type="AlphaFoldDB" id="K0TFY0"/>
<evidence type="ECO:0000256" key="1">
    <source>
        <dbReference type="SAM" id="MobiDB-lite"/>
    </source>
</evidence>
<dbReference type="eggNOG" id="ENOG502QU9N">
    <property type="taxonomic scope" value="Eukaryota"/>
</dbReference>
<feature type="compositionally biased region" description="Pro residues" evidence="1">
    <location>
        <begin position="27"/>
        <end position="43"/>
    </location>
</feature>
<dbReference type="Pfam" id="PF07082">
    <property type="entry name" value="DUF1350"/>
    <property type="match status" value="1"/>
</dbReference>
<reference evidence="2 3" key="1">
    <citation type="journal article" date="2012" name="Genome Biol.">
        <title>Genome and low-iron response of an oceanic diatom adapted to chronic iron limitation.</title>
        <authorList>
            <person name="Lommer M."/>
            <person name="Specht M."/>
            <person name="Roy A.S."/>
            <person name="Kraemer L."/>
            <person name="Andreson R."/>
            <person name="Gutowska M.A."/>
            <person name="Wolf J."/>
            <person name="Bergner S.V."/>
            <person name="Schilhabel M.B."/>
            <person name="Klostermeier U.C."/>
            <person name="Beiko R.G."/>
            <person name="Rosenstiel P."/>
            <person name="Hippler M."/>
            <person name="Laroche J."/>
        </authorList>
    </citation>
    <scope>NUCLEOTIDE SEQUENCE [LARGE SCALE GENOMIC DNA]</scope>
    <source>
        <strain evidence="2 3">CCMP1005</strain>
    </source>
</reference>
<comment type="caution">
    <text evidence="2">The sequence shown here is derived from an EMBL/GenBank/DDBJ whole genome shotgun (WGS) entry which is preliminary data.</text>
</comment>
<dbReference type="EMBL" id="AGNL01005703">
    <property type="protein sequence ID" value="EJK72521.1"/>
    <property type="molecule type" value="Genomic_DNA"/>
</dbReference>
<feature type="region of interest" description="Disordered" evidence="1">
    <location>
        <begin position="1"/>
        <end position="130"/>
    </location>
</feature>
<feature type="compositionally biased region" description="Low complexity" evidence="1">
    <location>
        <begin position="106"/>
        <end position="121"/>
    </location>
</feature>
<evidence type="ECO:0000313" key="2">
    <source>
        <dbReference type="EMBL" id="EJK72521.1"/>
    </source>
</evidence>
<protein>
    <submittedName>
        <fullName evidence="2">Uncharacterized protein</fullName>
    </submittedName>
</protein>
<name>K0TFY0_THAOC</name>
<feature type="non-terminal residue" evidence="2">
    <location>
        <position position="1"/>
    </location>
</feature>
<keyword evidence="3" id="KW-1185">Reference proteome</keyword>
<dbReference type="ESTHER" id="thaoc-k0tfy0">
    <property type="family name" value="Duf_1350"/>
</dbReference>